<dbReference type="GO" id="GO:0004656">
    <property type="term" value="F:procollagen-proline 4-dioxygenase activity"/>
    <property type="evidence" value="ECO:0007669"/>
    <property type="project" value="TreeGrafter"/>
</dbReference>
<dbReference type="PANTHER" id="PTHR10869:SF242">
    <property type="entry name" value="PROLYL 4-HYDROXYLASE ALPHA SUBUNIT DOMAIN-CONTAINING PROTEIN"/>
    <property type="match status" value="1"/>
</dbReference>
<keyword evidence="3" id="KW-0223">Dioxygenase</keyword>
<name>A0A6A5QCZ3_AMPQU</name>
<evidence type="ECO:0000259" key="6">
    <source>
        <dbReference type="SMART" id="SM00702"/>
    </source>
</evidence>
<dbReference type="AlphaFoldDB" id="A0A6A5QCZ3"/>
<keyword evidence="4" id="KW-0560">Oxidoreductase</keyword>
<dbReference type="EMBL" id="ML979140">
    <property type="protein sequence ID" value="KAF1912666.1"/>
    <property type="molecule type" value="Genomic_DNA"/>
</dbReference>
<dbReference type="InterPro" id="IPR006620">
    <property type="entry name" value="Pro_4_hyd_alph"/>
</dbReference>
<accession>A0A6A5QCZ3</accession>
<dbReference type="GO" id="GO:0005783">
    <property type="term" value="C:endoplasmic reticulum"/>
    <property type="evidence" value="ECO:0007669"/>
    <property type="project" value="TreeGrafter"/>
</dbReference>
<keyword evidence="2" id="KW-0479">Metal-binding</keyword>
<evidence type="ECO:0000256" key="3">
    <source>
        <dbReference type="ARBA" id="ARBA00022964"/>
    </source>
</evidence>
<evidence type="ECO:0000256" key="4">
    <source>
        <dbReference type="ARBA" id="ARBA00023002"/>
    </source>
</evidence>
<keyword evidence="8" id="KW-1185">Reference proteome</keyword>
<dbReference type="PANTHER" id="PTHR10869">
    <property type="entry name" value="PROLYL 4-HYDROXYLASE ALPHA SUBUNIT"/>
    <property type="match status" value="1"/>
</dbReference>
<dbReference type="OrthoDB" id="420380at2759"/>
<reference evidence="7" key="1">
    <citation type="journal article" date="2020" name="Stud. Mycol.">
        <title>101 Dothideomycetes genomes: a test case for predicting lifestyles and emergence of pathogens.</title>
        <authorList>
            <person name="Haridas S."/>
            <person name="Albert R."/>
            <person name="Binder M."/>
            <person name="Bloem J."/>
            <person name="Labutti K."/>
            <person name="Salamov A."/>
            <person name="Andreopoulos B."/>
            <person name="Baker S."/>
            <person name="Barry K."/>
            <person name="Bills G."/>
            <person name="Bluhm B."/>
            <person name="Cannon C."/>
            <person name="Castanera R."/>
            <person name="Culley D."/>
            <person name="Daum C."/>
            <person name="Ezra D."/>
            <person name="Gonzalez J."/>
            <person name="Henrissat B."/>
            <person name="Kuo A."/>
            <person name="Liang C."/>
            <person name="Lipzen A."/>
            <person name="Lutzoni F."/>
            <person name="Magnuson J."/>
            <person name="Mondo S."/>
            <person name="Nolan M."/>
            <person name="Ohm R."/>
            <person name="Pangilinan J."/>
            <person name="Park H.-J."/>
            <person name="Ramirez L."/>
            <person name="Alfaro M."/>
            <person name="Sun H."/>
            <person name="Tritt A."/>
            <person name="Yoshinaga Y."/>
            <person name="Zwiers L.-H."/>
            <person name="Turgeon B."/>
            <person name="Goodwin S."/>
            <person name="Spatafora J."/>
            <person name="Crous P."/>
            <person name="Grigoriev I."/>
        </authorList>
    </citation>
    <scope>NUCLEOTIDE SEQUENCE</scope>
    <source>
        <strain evidence="7">HMLAC05119</strain>
    </source>
</reference>
<protein>
    <recommendedName>
        <fullName evidence="6">Prolyl 4-hydroxylase alpha subunit domain-containing protein</fullName>
    </recommendedName>
</protein>
<evidence type="ECO:0000256" key="1">
    <source>
        <dbReference type="ARBA" id="ARBA00001961"/>
    </source>
</evidence>
<dbReference type="SMART" id="SM00702">
    <property type="entry name" value="P4Hc"/>
    <property type="match status" value="1"/>
</dbReference>
<dbReference type="Proteomes" id="UP000800096">
    <property type="component" value="Unassembled WGS sequence"/>
</dbReference>
<gene>
    <name evidence="7" type="ORF">BDU57DRAFT_458518</name>
</gene>
<dbReference type="GO" id="GO:0031418">
    <property type="term" value="F:L-ascorbic acid binding"/>
    <property type="evidence" value="ECO:0007669"/>
    <property type="project" value="InterPro"/>
</dbReference>
<comment type="cofactor">
    <cofactor evidence="1">
        <name>L-ascorbate</name>
        <dbReference type="ChEBI" id="CHEBI:38290"/>
    </cofactor>
</comment>
<evidence type="ECO:0000313" key="7">
    <source>
        <dbReference type="EMBL" id="KAF1912666.1"/>
    </source>
</evidence>
<feature type="domain" description="Prolyl 4-hydroxylase alpha subunit" evidence="6">
    <location>
        <begin position="69"/>
        <end position="278"/>
    </location>
</feature>
<evidence type="ECO:0000313" key="8">
    <source>
        <dbReference type="Proteomes" id="UP000800096"/>
    </source>
</evidence>
<evidence type="ECO:0000256" key="2">
    <source>
        <dbReference type="ARBA" id="ARBA00022723"/>
    </source>
</evidence>
<dbReference type="Gene3D" id="2.60.120.620">
    <property type="entry name" value="q2cbj1_9rhob like domain"/>
    <property type="match status" value="1"/>
</dbReference>
<evidence type="ECO:0000256" key="5">
    <source>
        <dbReference type="ARBA" id="ARBA00023004"/>
    </source>
</evidence>
<keyword evidence="5" id="KW-0408">Iron</keyword>
<organism evidence="7 8">
    <name type="scientific">Ampelomyces quisqualis</name>
    <name type="common">Powdery mildew agent</name>
    <dbReference type="NCBI Taxonomy" id="50730"/>
    <lineage>
        <taxon>Eukaryota</taxon>
        <taxon>Fungi</taxon>
        <taxon>Dikarya</taxon>
        <taxon>Ascomycota</taxon>
        <taxon>Pezizomycotina</taxon>
        <taxon>Dothideomycetes</taxon>
        <taxon>Pleosporomycetidae</taxon>
        <taxon>Pleosporales</taxon>
        <taxon>Pleosporineae</taxon>
        <taxon>Phaeosphaeriaceae</taxon>
        <taxon>Ampelomyces</taxon>
    </lineage>
</organism>
<sequence length="311" mass="33946">MAKETNKPAAVAGAKEMETWNMMQMLAFTIFGALIATLVSARYSNPVAGPHAPVHALEASNVKILSFDPFIAHISNFVSEAERKHLLELGSVRPFVPYTSTSKTNPCISPLLTSSTVAGAPSTLRTSSTAFLPPSDPVVAALALRAAAFQGFLDPLDIDVQITSYNPGQEYKHHYDWYPSATPAGKNRLSTFFAILKSSCRDCGTEFPFFNATLHSQYTSAWCDVLDCTKELLTSLNVEGSALFWINLNPDGSGRRDMYHAGLPAAGGEKVGLNIWSEIDVGEVVKRGLFGGWSRKWWRPEEEWLEAVGLA</sequence>
<dbReference type="InterPro" id="IPR045054">
    <property type="entry name" value="P4HA-like"/>
</dbReference>
<proteinExistence type="predicted"/>
<dbReference type="GO" id="GO:0005506">
    <property type="term" value="F:iron ion binding"/>
    <property type="evidence" value="ECO:0007669"/>
    <property type="project" value="InterPro"/>
</dbReference>